<evidence type="ECO:0000256" key="4">
    <source>
        <dbReference type="ARBA" id="ARBA00022553"/>
    </source>
</evidence>
<evidence type="ECO:0000256" key="1">
    <source>
        <dbReference type="ARBA" id="ARBA00000085"/>
    </source>
</evidence>
<dbReference type="GO" id="GO:0016036">
    <property type="term" value="P:cellular response to phosphate starvation"/>
    <property type="evidence" value="ECO:0007669"/>
    <property type="project" value="TreeGrafter"/>
</dbReference>
<dbReference type="EMBL" id="QRVL01000010">
    <property type="protein sequence ID" value="RGS38863.1"/>
    <property type="molecule type" value="Genomic_DNA"/>
</dbReference>
<dbReference type="Pfam" id="PF02518">
    <property type="entry name" value="HATPase_c"/>
    <property type="match status" value="1"/>
</dbReference>
<evidence type="ECO:0000256" key="3">
    <source>
        <dbReference type="ARBA" id="ARBA00012438"/>
    </source>
</evidence>
<dbReference type="CDD" id="cd00075">
    <property type="entry name" value="HATPase"/>
    <property type="match status" value="1"/>
</dbReference>
<dbReference type="SUPFAM" id="SSF55874">
    <property type="entry name" value="ATPase domain of HSP90 chaperone/DNA topoisomerase II/histidine kinase"/>
    <property type="match status" value="1"/>
</dbReference>
<dbReference type="Pfam" id="PF00512">
    <property type="entry name" value="HisKA"/>
    <property type="match status" value="1"/>
</dbReference>
<sequence length="345" mass="39198">MKIFVNKDIKHFFLAIMVVLVNFLVLTEVLIWVLYEKFSFWVLLLSLLTTFAILMVCFLYFLRQNKMLEDAVSQINSYLAGNVNARIECDDEGELYRLFHSINSLAAVLNAHAANEAREKEFLKNTISDISHQLKTPLAALNIYNGLLQDEAEELPNIKEFATLSEQELDRIETLVQSLLKITKLDAGSIVIEKSMESVADMMQDVELHFAYRARQEQKEILLSGSEDISLLCDRDWLIEAIDNIVKNALDHTANGDTVRIEWKALSNAVQISIKDNGYGIHPEDLHHIFKRFYRSRFSKDKQGIGLGLPLAKAIIEAHSGSIEVDSELGRGTTFTMNFLISTKL</sequence>
<evidence type="ECO:0000256" key="8">
    <source>
        <dbReference type="SAM" id="Phobius"/>
    </source>
</evidence>
<keyword evidence="8" id="KW-0812">Transmembrane</keyword>
<evidence type="ECO:0000256" key="7">
    <source>
        <dbReference type="ARBA" id="ARBA00023012"/>
    </source>
</evidence>
<dbReference type="InterPro" id="IPR005467">
    <property type="entry name" value="His_kinase_dom"/>
</dbReference>
<reference evidence="10 11" key="1">
    <citation type="submission" date="2018-08" db="EMBL/GenBank/DDBJ databases">
        <title>A genome reference for cultivated species of the human gut microbiota.</title>
        <authorList>
            <person name="Zou Y."/>
            <person name="Xue W."/>
            <person name="Luo G."/>
        </authorList>
    </citation>
    <scope>NUCLEOTIDE SEQUENCE [LARGE SCALE GENOMIC DNA]</scope>
    <source>
        <strain evidence="10 11">AF22-12AC</strain>
    </source>
</reference>
<evidence type="ECO:0000313" key="11">
    <source>
        <dbReference type="Proteomes" id="UP000266172"/>
    </source>
</evidence>
<dbReference type="InterPro" id="IPR003661">
    <property type="entry name" value="HisK_dim/P_dom"/>
</dbReference>
<dbReference type="InterPro" id="IPR036097">
    <property type="entry name" value="HisK_dim/P_sf"/>
</dbReference>
<dbReference type="InterPro" id="IPR003594">
    <property type="entry name" value="HATPase_dom"/>
</dbReference>
<comment type="subcellular location">
    <subcellularLocation>
        <location evidence="2">Membrane</location>
    </subcellularLocation>
</comment>
<dbReference type="Proteomes" id="UP000266172">
    <property type="component" value="Unassembled WGS sequence"/>
</dbReference>
<dbReference type="AlphaFoldDB" id="A0A395V801"/>
<organism evidence="10 11">
    <name type="scientific">Roseburia hominis</name>
    <dbReference type="NCBI Taxonomy" id="301301"/>
    <lineage>
        <taxon>Bacteria</taxon>
        <taxon>Bacillati</taxon>
        <taxon>Bacillota</taxon>
        <taxon>Clostridia</taxon>
        <taxon>Lachnospirales</taxon>
        <taxon>Lachnospiraceae</taxon>
        <taxon>Roseburia</taxon>
    </lineage>
</organism>
<evidence type="ECO:0000256" key="2">
    <source>
        <dbReference type="ARBA" id="ARBA00004370"/>
    </source>
</evidence>
<keyword evidence="8" id="KW-0472">Membrane</keyword>
<comment type="catalytic activity">
    <reaction evidence="1">
        <text>ATP + protein L-histidine = ADP + protein N-phospho-L-histidine.</text>
        <dbReference type="EC" id="2.7.13.3"/>
    </reaction>
</comment>
<name>A0A395V801_9FIRM</name>
<comment type="caution">
    <text evidence="10">The sequence shown here is derived from an EMBL/GenBank/DDBJ whole genome shotgun (WGS) entry which is preliminary data.</text>
</comment>
<keyword evidence="5" id="KW-0808">Transferase</keyword>
<evidence type="ECO:0000259" key="9">
    <source>
        <dbReference type="PROSITE" id="PS50109"/>
    </source>
</evidence>
<dbReference type="PANTHER" id="PTHR45453:SF1">
    <property type="entry name" value="PHOSPHATE REGULON SENSOR PROTEIN PHOR"/>
    <property type="match status" value="1"/>
</dbReference>
<proteinExistence type="predicted"/>
<dbReference type="SUPFAM" id="SSF47384">
    <property type="entry name" value="Homodimeric domain of signal transducing histidine kinase"/>
    <property type="match status" value="1"/>
</dbReference>
<feature type="domain" description="Histidine kinase" evidence="9">
    <location>
        <begin position="129"/>
        <end position="343"/>
    </location>
</feature>
<dbReference type="CDD" id="cd00082">
    <property type="entry name" value="HisKA"/>
    <property type="match status" value="1"/>
</dbReference>
<dbReference type="InterPro" id="IPR004358">
    <property type="entry name" value="Sig_transdc_His_kin-like_C"/>
</dbReference>
<dbReference type="InterPro" id="IPR036890">
    <property type="entry name" value="HATPase_C_sf"/>
</dbReference>
<dbReference type="InterPro" id="IPR050351">
    <property type="entry name" value="BphY/WalK/GraS-like"/>
</dbReference>
<dbReference type="GO" id="GO:0005886">
    <property type="term" value="C:plasma membrane"/>
    <property type="evidence" value="ECO:0007669"/>
    <property type="project" value="TreeGrafter"/>
</dbReference>
<keyword evidence="4" id="KW-0597">Phosphoprotein</keyword>
<dbReference type="PRINTS" id="PR00344">
    <property type="entry name" value="BCTRLSENSOR"/>
</dbReference>
<evidence type="ECO:0000256" key="6">
    <source>
        <dbReference type="ARBA" id="ARBA00022777"/>
    </source>
</evidence>
<feature type="transmembrane region" description="Helical" evidence="8">
    <location>
        <begin position="41"/>
        <end position="62"/>
    </location>
</feature>
<dbReference type="PANTHER" id="PTHR45453">
    <property type="entry name" value="PHOSPHATE REGULON SENSOR PROTEIN PHOR"/>
    <property type="match status" value="1"/>
</dbReference>
<dbReference type="EC" id="2.7.13.3" evidence="3"/>
<keyword evidence="7" id="KW-0902">Two-component regulatory system</keyword>
<evidence type="ECO:0000313" key="10">
    <source>
        <dbReference type="EMBL" id="RGS38863.1"/>
    </source>
</evidence>
<dbReference type="FunFam" id="3.30.565.10:FF:000006">
    <property type="entry name" value="Sensor histidine kinase WalK"/>
    <property type="match status" value="1"/>
</dbReference>
<dbReference type="SMART" id="SM00388">
    <property type="entry name" value="HisKA"/>
    <property type="match status" value="1"/>
</dbReference>
<dbReference type="Gene3D" id="3.30.565.10">
    <property type="entry name" value="Histidine kinase-like ATPase, C-terminal domain"/>
    <property type="match status" value="1"/>
</dbReference>
<feature type="transmembrane region" description="Helical" evidence="8">
    <location>
        <begin position="12"/>
        <end position="35"/>
    </location>
</feature>
<gene>
    <name evidence="10" type="ORF">DWX93_11590</name>
</gene>
<accession>A0A395V801</accession>
<dbReference type="GO" id="GO:0004721">
    <property type="term" value="F:phosphoprotein phosphatase activity"/>
    <property type="evidence" value="ECO:0007669"/>
    <property type="project" value="TreeGrafter"/>
</dbReference>
<dbReference type="SMART" id="SM00387">
    <property type="entry name" value="HATPase_c"/>
    <property type="match status" value="1"/>
</dbReference>
<dbReference type="RefSeq" id="WP_118097757.1">
    <property type="nucleotide sequence ID" value="NZ_QRVL01000010.1"/>
</dbReference>
<protein>
    <recommendedName>
        <fullName evidence="3">histidine kinase</fullName>
        <ecNumber evidence="3">2.7.13.3</ecNumber>
    </recommendedName>
</protein>
<dbReference type="PROSITE" id="PS50109">
    <property type="entry name" value="HIS_KIN"/>
    <property type="match status" value="1"/>
</dbReference>
<dbReference type="Gene3D" id="1.10.287.130">
    <property type="match status" value="1"/>
</dbReference>
<keyword evidence="6 10" id="KW-0418">Kinase</keyword>
<dbReference type="GO" id="GO:0000155">
    <property type="term" value="F:phosphorelay sensor kinase activity"/>
    <property type="evidence" value="ECO:0007669"/>
    <property type="project" value="InterPro"/>
</dbReference>
<keyword evidence="8" id="KW-1133">Transmembrane helix</keyword>
<evidence type="ECO:0000256" key="5">
    <source>
        <dbReference type="ARBA" id="ARBA00022679"/>
    </source>
</evidence>